<dbReference type="EMBL" id="VSSQ01100566">
    <property type="protein sequence ID" value="MPN42671.1"/>
    <property type="molecule type" value="Genomic_DNA"/>
</dbReference>
<proteinExistence type="inferred from homology"/>
<reference evidence="4" key="1">
    <citation type="submission" date="2019-08" db="EMBL/GenBank/DDBJ databases">
        <authorList>
            <person name="Kucharzyk K."/>
            <person name="Murdoch R.W."/>
            <person name="Higgins S."/>
            <person name="Loffler F."/>
        </authorList>
    </citation>
    <scope>NUCLEOTIDE SEQUENCE</scope>
</reference>
<dbReference type="InterPro" id="IPR001790">
    <property type="entry name" value="Ribosomal_uL10"/>
</dbReference>
<keyword evidence="2 4" id="KW-0689">Ribosomal protein</keyword>
<name>A0A645HUE1_9ZZZZ</name>
<dbReference type="GO" id="GO:1990904">
    <property type="term" value="C:ribonucleoprotein complex"/>
    <property type="evidence" value="ECO:0007669"/>
    <property type="project" value="UniProtKB-KW"/>
</dbReference>
<evidence type="ECO:0000256" key="3">
    <source>
        <dbReference type="ARBA" id="ARBA00023274"/>
    </source>
</evidence>
<keyword evidence="3" id="KW-0687">Ribonucleoprotein</keyword>
<dbReference type="Gene3D" id="6.10.250.290">
    <property type="match status" value="1"/>
</dbReference>
<dbReference type="CDD" id="cd05797">
    <property type="entry name" value="Ribosomal_L10"/>
    <property type="match status" value="1"/>
</dbReference>
<comment type="caution">
    <text evidence="4">The sequence shown here is derived from an EMBL/GenBank/DDBJ whole genome shotgun (WGS) entry which is preliminary data.</text>
</comment>
<dbReference type="Gene3D" id="3.30.70.1730">
    <property type="match status" value="1"/>
</dbReference>
<dbReference type="GO" id="GO:0005840">
    <property type="term" value="C:ribosome"/>
    <property type="evidence" value="ECO:0007669"/>
    <property type="project" value="UniProtKB-KW"/>
</dbReference>
<dbReference type="PANTHER" id="PTHR11560">
    <property type="entry name" value="39S RIBOSOMAL PROTEIN L10, MITOCHONDRIAL"/>
    <property type="match status" value="1"/>
</dbReference>
<dbReference type="HAMAP" id="MF_00362">
    <property type="entry name" value="Ribosomal_uL10"/>
    <property type="match status" value="1"/>
</dbReference>
<protein>
    <submittedName>
        <fullName evidence="4">50S ribosomal protein L10</fullName>
    </submittedName>
</protein>
<dbReference type="InterPro" id="IPR043141">
    <property type="entry name" value="Ribosomal_uL10-like_sf"/>
</dbReference>
<accession>A0A645HUE1</accession>
<sequence length="186" mass="20015">MSKLHEVKLSPNAQAKRETVAEITEKLKNAQSVIVLSSSGVTVAEITALRTKFRQAGVEYRVLKNTLVRRALDDLGIFSLDEVLEGPSAFAFGMSDAVAPAKVICDYMAEQKANNKFTIKAGLVEGTYMSPAAVEALAKLPSKEVLISKVMGSLNAPITNFVGVLSATLRSLVYAVDAVRKQKEAE</sequence>
<evidence type="ECO:0000313" key="4">
    <source>
        <dbReference type="EMBL" id="MPN42671.1"/>
    </source>
</evidence>
<dbReference type="NCBIfam" id="NF000955">
    <property type="entry name" value="PRK00099.1-1"/>
    <property type="match status" value="1"/>
</dbReference>
<organism evidence="4">
    <name type="scientific">bioreactor metagenome</name>
    <dbReference type="NCBI Taxonomy" id="1076179"/>
    <lineage>
        <taxon>unclassified sequences</taxon>
        <taxon>metagenomes</taxon>
        <taxon>ecological metagenomes</taxon>
    </lineage>
</organism>
<comment type="similarity">
    <text evidence="1">Belongs to the universal ribosomal protein uL10 family.</text>
</comment>
<dbReference type="Pfam" id="PF00466">
    <property type="entry name" value="Ribosomal_L10"/>
    <property type="match status" value="1"/>
</dbReference>
<evidence type="ECO:0000256" key="2">
    <source>
        <dbReference type="ARBA" id="ARBA00022980"/>
    </source>
</evidence>
<dbReference type="AlphaFoldDB" id="A0A645HUE1"/>
<dbReference type="InterPro" id="IPR047865">
    <property type="entry name" value="Ribosomal_uL10_bac_type"/>
</dbReference>
<evidence type="ECO:0000256" key="1">
    <source>
        <dbReference type="ARBA" id="ARBA00008889"/>
    </source>
</evidence>
<dbReference type="SUPFAM" id="SSF160369">
    <property type="entry name" value="Ribosomal protein L10-like"/>
    <property type="match status" value="1"/>
</dbReference>
<gene>
    <name evidence="4" type="primary">rplJ_58</name>
    <name evidence="4" type="ORF">SDC9_190228</name>
</gene>
<dbReference type="InterPro" id="IPR022973">
    <property type="entry name" value="Ribosomal_uL10_bac"/>
</dbReference>